<feature type="domain" description="Carbohydrate kinase PfkB" evidence="3">
    <location>
        <begin position="2"/>
        <end position="289"/>
    </location>
</feature>
<evidence type="ECO:0000256" key="2">
    <source>
        <dbReference type="ARBA" id="ARBA00022777"/>
    </source>
</evidence>
<evidence type="ECO:0000256" key="1">
    <source>
        <dbReference type="ARBA" id="ARBA00022679"/>
    </source>
</evidence>
<dbReference type="EMBL" id="FNNG01000004">
    <property type="protein sequence ID" value="SDW76618.1"/>
    <property type="molecule type" value="Genomic_DNA"/>
</dbReference>
<dbReference type="Gene3D" id="3.40.1190.20">
    <property type="match status" value="1"/>
</dbReference>
<accession>A0A1H2W7U5</accession>
<gene>
    <name evidence="4" type="ORF">SAMN05660923_01187</name>
</gene>
<dbReference type="InterPro" id="IPR029056">
    <property type="entry name" value="Ribokinase-like"/>
</dbReference>
<dbReference type="AlphaFoldDB" id="A0A1H2W7U5"/>
<dbReference type="SUPFAM" id="SSF53613">
    <property type="entry name" value="Ribokinase-like"/>
    <property type="match status" value="1"/>
</dbReference>
<evidence type="ECO:0000313" key="4">
    <source>
        <dbReference type="EMBL" id="SDW76618.1"/>
    </source>
</evidence>
<evidence type="ECO:0000313" key="5">
    <source>
        <dbReference type="Proteomes" id="UP000198828"/>
    </source>
</evidence>
<dbReference type="InterPro" id="IPR002173">
    <property type="entry name" value="Carboh/pur_kinase_PfkB_CS"/>
</dbReference>
<dbReference type="GO" id="GO:0005829">
    <property type="term" value="C:cytosol"/>
    <property type="evidence" value="ECO:0007669"/>
    <property type="project" value="TreeGrafter"/>
</dbReference>
<dbReference type="PROSITE" id="PS00584">
    <property type="entry name" value="PFKB_KINASES_2"/>
    <property type="match status" value="1"/>
</dbReference>
<sequence>MFDVLCIGHAAYDVTLPLEGYPIENQKYSVNTKIECGGGPAANAAYLLSKWGIPTAYIGVLGHDIYGKKIIEEFKEVGTDISLVKIDKNYSTPYSTILVNVENGSRTIINCSEKHEGFKVPFSKLKGLNPKVILFDGHELETSIEAVKTFPHAITILDAGSVREGTIALAKKVDYLITSERFALSYCNMDVIDNEKDYEKAIYQLKELTKGKVVVTLGERGLIYEEDGEVKRLPAYKVKAVDTTGAGDIFHGAFAYGLVKGFSFSSNLKFSSLVSAISVKTLGGRKSIPSIERVLEEYKRMGEDFMLT</sequence>
<dbReference type="Pfam" id="PF00294">
    <property type="entry name" value="PfkB"/>
    <property type="match status" value="1"/>
</dbReference>
<keyword evidence="2 4" id="KW-0418">Kinase</keyword>
<dbReference type="RefSeq" id="WP_093751779.1">
    <property type="nucleotide sequence ID" value="NZ_BSYN01000001.1"/>
</dbReference>
<evidence type="ECO:0000259" key="3">
    <source>
        <dbReference type="Pfam" id="PF00294"/>
    </source>
</evidence>
<organism evidence="4 5">
    <name type="scientific">Tepidimicrobium xylanilyticum</name>
    <dbReference type="NCBI Taxonomy" id="1123352"/>
    <lineage>
        <taxon>Bacteria</taxon>
        <taxon>Bacillati</taxon>
        <taxon>Bacillota</taxon>
        <taxon>Tissierellia</taxon>
        <taxon>Tissierellales</taxon>
        <taxon>Tepidimicrobiaceae</taxon>
        <taxon>Tepidimicrobium</taxon>
    </lineage>
</organism>
<dbReference type="InterPro" id="IPR011611">
    <property type="entry name" value="PfkB_dom"/>
</dbReference>
<dbReference type="PANTHER" id="PTHR10584:SF157">
    <property type="entry name" value="SULFOFRUCTOSE KINASE"/>
    <property type="match status" value="1"/>
</dbReference>
<dbReference type="OrthoDB" id="9775849at2"/>
<dbReference type="PANTHER" id="PTHR10584">
    <property type="entry name" value="SUGAR KINASE"/>
    <property type="match status" value="1"/>
</dbReference>
<dbReference type="Proteomes" id="UP000198828">
    <property type="component" value="Unassembled WGS sequence"/>
</dbReference>
<dbReference type="GO" id="GO:0016301">
    <property type="term" value="F:kinase activity"/>
    <property type="evidence" value="ECO:0007669"/>
    <property type="project" value="UniProtKB-KW"/>
</dbReference>
<protein>
    <submittedName>
        <fullName evidence="4">Sugar or nucleoside kinase, ribokinase family</fullName>
    </submittedName>
</protein>
<keyword evidence="5" id="KW-1185">Reference proteome</keyword>
<reference evidence="4 5" key="1">
    <citation type="submission" date="2016-10" db="EMBL/GenBank/DDBJ databases">
        <authorList>
            <person name="de Groot N.N."/>
        </authorList>
    </citation>
    <scope>NUCLEOTIDE SEQUENCE [LARGE SCALE GENOMIC DNA]</scope>
    <source>
        <strain evidence="4 5">DSM 23310</strain>
    </source>
</reference>
<keyword evidence="1" id="KW-0808">Transferase</keyword>
<proteinExistence type="predicted"/>
<name>A0A1H2W7U5_9FIRM</name>